<feature type="chain" id="PRO_5046061060" evidence="1">
    <location>
        <begin position="33"/>
        <end position="108"/>
    </location>
</feature>
<evidence type="ECO:0000313" key="2">
    <source>
        <dbReference type="EMBL" id="GAA4605144.1"/>
    </source>
</evidence>
<feature type="signal peptide" evidence="1">
    <location>
        <begin position="1"/>
        <end position="32"/>
    </location>
</feature>
<sequence length="108" mass="11946">MGISRRMGVAVSGLAFAGATVATLGAAGPANAQTATITPQHSVAASYSRVTRHRHGRAFLRHRRAHLRYGRAPLRHWRTTSGTTSSYSYSYYKRTSYWYWWGGCGCCC</sequence>
<protein>
    <submittedName>
        <fullName evidence="2">Uncharacterized protein</fullName>
    </submittedName>
</protein>
<comment type="caution">
    <text evidence="2">The sequence shown here is derived from an EMBL/GenBank/DDBJ whole genome shotgun (WGS) entry which is preliminary data.</text>
</comment>
<name>A0ABP8TFP9_9ACTN</name>
<accession>A0ABP8TFP9</accession>
<evidence type="ECO:0000313" key="3">
    <source>
        <dbReference type="Proteomes" id="UP001500212"/>
    </source>
</evidence>
<keyword evidence="1" id="KW-0732">Signal</keyword>
<proteinExistence type="predicted"/>
<dbReference type="Proteomes" id="UP001500212">
    <property type="component" value="Unassembled WGS sequence"/>
</dbReference>
<reference evidence="3" key="1">
    <citation type="journal article" date="2019" name="Int. J. Syst. Evol. Microbiol.">
        <title>The Global Catalogue of Microorganisms (GCM) 10K type strain sequencing project: providing services to taxonomists for standard genome sequencing and annotation.</title>
        <authorList>
            <consortium name="The Broad Institute Genomics Platform"/>
            <consortium name="The Broad Institute Genome Sequencing Center for Infectious Disease"/>
            <person name="Wu L."/>
            <person name="Ma J."/>
        </authorList>
    </citation>
    <scope>NUCLEOTIDE SEQUENCE [LARGE SCALE GENOMIC DNA]</scope>
    <source>
        <strain evidence="3">JCM 17938</strain>
    </source>
</reference>
<organism evidence="2 3">
    <name type="scientific">Actinoallomurus liliacearum</name>
    <dbReference type="NCBI Taxonomy" id="1080073"/>
    <lineage>
        <taxon>Bacteria</taxon>
        <taxon>Bacillati</taxon>
        <taxon>Actinomycetota</taxon>
        <taxon>Actinomycetes</taxon>
        <taxon>Streptosporangiales</taxon>
        <taxon>Thermomonosporaceae</taxon>
        <taxon>Actinoallomurus</taxon>
    </lineage>
</organism>
<evidence type="ECO:0000256" key="1">
    <source>
        <dbReference type="SAM" id="SignalP"/>
    </source>
</evidence>
<keyword evidence="3" id="KW-1185">Reference proteome</keyword>
<dbReference type="EMBL" id="BAABHJ010000005">
    <property type="protein sequence ID" value="GAA4605144.1"/>
    <property type="molecule type" value="Genomic_DNA"/>
</dbReference>
<gene>
    <name evidence="2" type="ORF">GCM10023195_17780</name>
</gene>